<feature type="non-terminal residue" evidence="2">
    <location>
        <position position="298"/>
    </location>
</feature>
<accession>A0A4U1FJS8</accession>
<evidence type="ECO:0000256" key="1">
    <source>
        <dbReference type="SAM" id="MobiDB-lite"/>
    </source>
</evidence>
<name>A0A4U1FJS8_MONMO</name>
<sequence>GLSTLEHKSHRVTRSRGPPHSGPGSERSGGSRDPLWGEPLTPPTGHSVPLPQPPPSSGTRPGLPVLRQRSAGSPVPVPGQPLPPSRPCARHPLRRALSGAPPGIPMAWRAQRGTFALSPSRLPASMHRDDTAPLRGGGLRVRLRRHVTTHRAGAQQSPAQSPRGHRAAAGPGPPAPRPEQARHCVSPEASATAAKPLPKALGAPSLRRWRHVSEAVPRAPGSVTFLRGAVSGPGTLLRPAEGERTEATHVSPATWKSPRRRAASGAGRRGGARRPQPVCSRPSPAPGPPVSGPSGFLT</sequence>
<feature type="compositionally biased region" description="Pro residues" evidence="1">
    <location>
        <begin position="75"/>
        <end position="86"/>
    </location>
</feature>
<feature type="region of interest" description="Disordered" evidence="1">
    <location>
        <begin position="147"/>
        <end position="200"/>
    </location>
</feature>
<feature type="compositionally biased region" description="Low complexity" evidence="1">
    <location>
        <begin position="189"/>
        <end position="200"/>
    </location>
</feature>
<comment type="caution">
    <text evidence="2">The sequence shown here is derived from an EMBL/GenBank/DDBJ whole genome shotgun (WGS) entry which is preliminary data.</text>
</comment>
<evidence type="ECO:0000313" key="2">
    <source>
        <dbReference type="EMBL" id="TKC49246.1"/>
    </source>
</evidence>
<reference evidence="3" key="1">
    <citation type="journal article" date="2019" name="IScience">
        <title>Narwhal Genome Reveals Long-Term Low Genetic Diversity despite Current Large Abundance Size.</title>
        <authorList>
            <person name="Westbury M.V."/>
            <person name="Petersen B."/>
            <person name="Garde E."/>
            <person name="Heide-Jorgensen M.P."/>
            <person name="Lorenzen E.D."/>
        </authorList>
    </citation>
    <scope>NUCLEOTIDE SEQUENCE [LARGE SCALE GENOMIC DNA]</scope>
</reference>
<dbReference type="AlphaFoldDB" id="A0A4U1FJS8"/>
<dbReference type="Proteomes" id="UP000308365">
    <property type="component" value="Unassembled WGS sequence"/>
</dbReference>
<gene>
    <name evidence="2" type="ORF">EI555_010567</name>
</gene>
<evidence type="ECO:0000313" key="3">
    <source>
        <dbReference type="Proteomes" id="UP000308365"/>
    </source>
</evidence>
<dbReference type="EMBL" id="RWIC01000127">
    <property type="protein sequence ID" value="TKC49246.1"/>
    <property type="molecule type" value="Genomic_DNA"/>
</dbReference>
<feature type="region of interest" description="Disordered" evidence="1">
    <location>
        <begin position="1"/>
        <end position="105"/>
    </location>
</feature>
<feature type="region of interest" description="Disordered" evidence="1">
    <location>
        <begin position="227"/>
        <end position="298"/>
    </location>
</feature>
<feature type="compositionally biased region" description="Low complexity" evidence="1">
    <location>
        <begin position="15"/>
        <end position="34"/>
    </location>
</feature>
<feature type="non-terminal residue" evidence="2">
    <location>
        <position position="1"/>
    </location>
</feature>
<protein>
    <submittedName>
        <fullName evidence="2">Uncharacterized protein</fullName>
    </submittedName>
</protein>
<proteinExistence type="predicted"/>
<organism evidence="2 3">
    <name type="scientific">Monodon monoceros</name>
    <name type="common">Narwhal</name>
    <name type="synonym">Ceratodon monodon</name>
    <dbReference type="NCBI Taxonomy" id="40151"/>
    <lineage>
        <taxon>Eukaryota</taxon>
        <taxon>Metazoa</taxon>
        <taxon>Chordata</taxon>
        <taxon>Craniata</taxon>
        <taxon>Vertebrata</taxon>
        <taxon>Euteleostomi</taxon>
        <taxon>Mammalia</taxon>
        <taxon>Eutheria</taxon>
        <taxon>Laurasiatheria</taxon>
        <taxon>Artiodactyla</taxon>
        <taxon>Whippomorpha</taxon>
        <taxon>Cetacea</taxon>
        <taxon>Odontoceti</taxon>
        <taxon>Monodontidae</taxon>
        <taxon>Monodon</taxon>
    </lineage>
</organism>